<reference evidence="2" key="2">
    <citation type="journal article" date="2010" name="PLoS Biol.">
        <title>Genome-wide analyses reveal a role for peptide hormones in planarian germline development.</title>
        <authorList>
            <person name="Collins J.J."/>
            <person name="Hou X."/>
            <person name="Romanova E.V."/>
            <person name="Lambrus B.G."/>
            <person name="Miller C.M."/>
            <person name="Saberi A."/>
            <person name="Sweedler J.V."/>
            <person name="Newmark P.A."/>
        </authorList>
    </citation>
    <scope>NUCLEOTIDE SEQUENCE</scope>
</reference>
<feature type="chain" id="PRO_5003167149" evidence="1">
    <location>
        <begin position="23"/>
        <end position="70"/>
    </location>
</feature>
<accession>E3CTJ7</accession>
<evidence type="ECO:0000256" key="1">
    <source>
        <dbReference type="SAM" id="SignalP"/>
    </source>
</evidence>
<feature type="signal peptide" evidence="1">
    <location>
        <begin position="1"/>
        <end position="22"/>
    </location>
</feature>
<name>E3CTJ7_SCHMD</name>
<dbReference type="AlphaFoldDB" id="E3CTJ7"/>
<protein>
    <submittedName>
        <fullName evidence="2">Secreted peptide prohormone-3</fullName>
    </submittedName>
</protein>
<reference evidence="2" key="1">
    <citation type="submission" date="2009-12" db="EMBL/GenBank/DDBJ databases">
        <authorList>
            <person name="Collins J."/>
            <person name="Hou X."/>
            <person name="Romanova E.V."/>
            <person name="Miller C.M."/>
            <person name="Lambrus B.G."/>
            <person name="Sweedler J.V."/>
            <person name="Newmark P.A."/>
        </authorList>
    </citation>
    <scope>NUCLEOTIDE SEQUENCE</scope>
</reference>
<sequence length="70" mass="8512">MYYFKIILLISFICIQQEFIFSSVMDDLSKDETYLSKRRYSLINPRLGKRYLINPRLGKRFQIKDIENLD</sequence>
<evidence type="ECO:0000313" key="2">
    <source>
        <dbReference type="EMBL" id="DAA33911.1"/>
    </source>
</evidence>
<keyword evidence="1" id="KW-0732">Signal</keyword>
<proteinExistence type="evidence at transcript level"/>
<organism evidence="2">
    <name type="scientific">Schmidtea mediterranea</name>
    <name type="common">Freshwater planarian flatworm</name>
    <dbReference type="NCBI Taxonomy" id="79327"/>
    <lineage>
        <taxon>Eukaryota</taxon>
        <taxon>Metazoa</taxon>
        <taxon>Spiralia</taxon>
        <taxon>Lophotrochozoa</taxon>
        <taxon>Platyhelminthes</taxon>
        <taxon>Rhabditophora</taxon>
        <taxon>Seriata</taxon>
        <taxon>Tricladida</taxon>
        <taxon>Continenticola</taxon>
        <taxon>Geoplanoidea</taxon>
        <taxon>Dugesiidae</taxon>
        <taxon>Schmidtea</taxon>
    </lineage>
</organism>
<dbReference type="EMBL" id="BK007022">
    <property type="protein sequence ID" value="DAA33911.1"/>
    <property type="molecule type" value="mRNA"/>
</dbReference>